<sequence>MSNERPTLLTTGSTIAAAGHIVEWLKPELLREQKQLSPDRVSVIERHIGQFSTPAEVKTYLSDRDGCIRLAALRVRNVRANAGGTTGDVTWAAYVMATDAWGYPRDARCEVLVGKLVRRIVMRGSAAGMKAERMASSVSAENIYSGGLNDLGLTMWAVTWEQEFKLDDEIDLSTLPEFLRLGATLQVNDGATSIDGTINVREPD</sequence>
<evidence type="ECO:0000313" key="1">
    <source>
        <dbReference type="EMBL" id="EML1471088.1"/>
    </source>
</evidence>
<comment type="caution">
    <text evidence="1">The sequence shown here is derived from an EMBL/GenBank/DDBJ whole genome shotgun (WGS) entry which is preliminary data.</text>
</comment>
<proteinExistence type="predicted"/>
<reference evidence="1" key="1">
    <citation type="submission" date="2024-02" db="EMBL/GenBank/DDBJ databases">
        <authorList>
            <consortium name="Clinical and Environmental Microbiology Branch: Whole genome sequencing antimicrobial resistance pathogens in the healthcare setting"/>
        </authorList>
    </citation>
    <scope>NUCLEOTIDE SEQUENCE</scope>
    <source>
        <strain evidence="1">2021DK-00143</strain>
    </source>
</reference>
<organism evidence="1">
    <name type="scientific">Pluralibacter gergoviae</name>
    <name type="common">Enterobacter gergoviae</name>
    <dbReference type="NCBI Taxonomy" id="61647"/>
    <lineage>
        <taxon>Bacteria</taxon>
        <taxon>Pseudomonadati</taxon>
        <taxon>Pseudomonadota</taxon>
        <taxon>Gammaproteobacteria</taxon>
        <taxon>Enterobacterales</taxon>
        <taxon>Enterobacteriaceae</taxon>
        <taxon>Pluralibacter</taxon>
    </lineage>
</organism>
<evidence type="ECO:0008006" key="2">
    <source>
        <dbReference type="Google" id="ProtNLM"/>
    </source>
</evidence>
<accession>A0AAI9GIW2</accession>
<dbReference type="AlphaFoldDB" id="A0AAI9GIW2"/>
<name>A0AAI9GIW2_PLUGE</name>
<dbReference type="RefSeq" id="WP_064360834.1">
    <property type="nucleotide sequence ID" value="NZ_CBCSIS010000013.1"/>
</dbReference>
<gene>
    <name evidence="1" type="ORF">QEG54_001798</name>
</gene>
<dbReference type="EMBL" id="ABLOKC030000007">
    <property type="protein sequence ID" value="EML1471088.1"/>
    <property type="molecule type" value="Genomic_DNA"/>
</dbReference>
<protein>
    <recommendedName>
        <fullName evidence="2">Mu-like prophage protein gp37</fullName>
    </recommendedName>
</protein>